<protein>
    <recommendedName>
        <fullName evidence="8">Diguanylate cyclase</fullName>
    </recommendedName>
</protein>
<feature type="transmembrane region" description="Helical" evidence="1">
    <location>
        <begin position="6"/>
        <end position="25"/>
    </location>
</feature>
<organism evidence="6 7">
    <name type="scientific">Terasakiella brassicae</name>
    <dbReference type="NCBI Taxonomy" id="1634917"/>
    <lineage>
        <taxon>Bacteria</taxon>
        <taxon>Pseudomonadati</taxon>
        <taxon>Pseudomonadota</taxon>
        <taxon>Alphaproteobacteria</taxon>
        <taxon>Rhodospirillales</taxon>
        <taxon>Terasakiellaceae</taxon>
        <taxon>Terasakiella</taxon>
    </lineage>
</organism>
<proteinExistence type="predicted"/>
<dbReference type="PROSITE" id="PS50887">
    <property type="entry name" value="GGDEF"/>
    <property type="match status" value="1"/>
</dbReference>
<dbReference type="Gene3D" id="3.30.450.20">
    <property type="entry name" value="PAS domain"/>
    <property type="match status" value="2"/>
</dbReference>
<evidence type="ECO:0008006" key="8">
    <source>
        <dbReference type="Google" id="ProtNLM"/>
    </source>
</evidence>
<dbReference type="InterPro" id="IPR000160">
    <property type="entry name" value="GGDEF_dom"/>
</dbReference>
<dbReference type="PROSITE" id="PS50883">
    <property type="entry name" value="EAL"/>
    <property type="match status" value="1"/>
</dbReference>
<reference evidence="6" key="1">
    <citation type="journal article" date="2014" name="Int. J. Syst. Evol. Microbiol.">
        <title>Complete genome sequence of Corynebacterium casei LMG S-19264T (=DSM 44701T), isolated from a smear-ripened cheese.</title>
        <authorList>
            <consortium name="US DOE Joint Genome Institute (JGI-PGF)"/>
            <person name="Walter F."/>
            <person name="Albersmeier A."/>
            <person name="Kalinowski J."/>
            <person name="Ruckert C."/>
        </authorList>
    </citation>
    <scope>NUCLEOTIDE SEQUENCE</scope>
    <source>
        <strain evidence="6">CGMCC 1.15254</strain>
    </source>
</reference>
<keyword evidence="1" id="KW-0812">Transmembrane</keyword>
<comment type="caution">
    <text evidence="6">The sequence shown here is derived from an EMBL/GenBank/DDBJ whole genome shotgun (WGS) entry which is preliminary data.</text>
</comment>
<dbReference type="InterPro" id="IPR035919">
    <property type="entry name" value="EAL_sf"/>
</dbReference>
<feature type="domain" description="PAS" evidence="2">
    <location>
        <begin position="453"/>
        <end position="499"/>
    </location>
</feature>
<evidence type="ECO:0000259" key="3">
    <source>
        <dbReference type="PROSITE" id="PS50113"/>
    </source>
</evidence>
<dbReference type="Gene3D" id="3.20.20.450">
    <property type="entry name" value="EAL domain"/>
    <property type="match status" value="1"/>
</dbReference>
<dbReference type="InterPro" id="IPR052155">
    <property type="entry name" value="Biofilm_reg_signaling"/>
</dbReference>
<dbReference type="InterPro" id="IPR013656">
    <property type="entry name" value="PAS_4"/>
</dbReference>
<dbReference type="SMART" id="SM00267">
    <property type="entry name" value="GGDEF"/>
    <property type="match status" value="1"/>
</dbReference>
<evidence type="ECO:0000313" key="7">
    <source>
        <dbReference type="Proteomes" id="UP000632498"/>
    </source>
</evidence>
<dbReference type="SMART" id="SM00091">
    <property type="entry name" value="PAS"/>
    <property type="match status" value="2"/>
</dbReference>
<dbReference type="SMART" id="SM00086">
    <property type="entry name" value="PAC"/>
    <property type="match status" value="2"/>
</dbReference>
<evidence type="ECO:0000259" key="2">
    <source>
        <dbReference type="PROSITE" id="PS50112"/>
    </source>
</evidence>
<dbReference type="Pfam" id="PF13426">
    <property type="entry name" value="PAS_9"/>
    <property type="match status" value="1"/>
</dbReference>
<keyword evidence="1" id="KW-0472">Membrane</keyword>
<feature type="domain" description="PAC" evidence="3">
    <location>
        <begin position="403"/>
        <end position="456"/>
    </location>
</feature>
<dbReference type="PANTHER" id="PTHR44757">
    <property type="entry name" value="DIGUANYLATE CYCLASE DGCP"/>
    <property type="match status" value="1"/>
</dbReference>
<reference evidence="6" key="2">
    <citation type="submission" date="2020-09" db="EMBL/GenBank/DDBJ databases">
        <authorList>
            <person name="Sun Q."/>
            <person name="Zhou Y."/>
        </authorList>
    </citation>
    <scope>NUCLEOTIDE SEQUENCE</scope>
    <source>
        <strain evidence="6">CGMCC 1.15254</strain>
    </source>
</reference>
<dbReference type="Proteomes" id="UP000632498">
    <property type="component" value="Unassembled WGS sequence"/>
</dbReference>
<evidence type="ECO:0000256" key="1">
    <source>
        <dbReference type="SAM" id="Phobius"/>
    </source>
</evidence>
<dbReference type="SUPFAM" id="SSF141868">
    <property type="entry name" value="EAL domain-like"/>
    <property type="match status" value="1"/>
</dbReference>
<dbReference type="CDD" id="cd00130">
    <property type="entry name" value="PAS"/>
    <property type="match status" value="2"/>
</dbReference>
<dbReference type="Pfam" id="PF00563">
    <property type="entry name" value="EAL"/>
    <property type="match status" value="1"/>
</dbReference>
<feature type="domain" description="EAL" evidence="4">
    <location>
        <begin position="752"/>
        <end position="1006"/>
    </location>
</feature>
<dbReference type="PROSITE" id="PS50113">
    <property type="entry name" value="PAC"/>
    <property type="match status" value="2"/>
</dbReference>
<feature type="transmembrane region" description="Helical" evidence="1">
    <location>
        <begin position="263"/>
        <end position="284"/>
    </location>
</feature>
<dbReference type="InterPro" id="IPR001633">
    <property type="entry name" value="EAL_dom"/>
</dbReference>
<name>A0A917BM64_9PROT</name>
<dbReference type="FunFam" id="3.30.70.270:FF:000001">
    <property type="entry name" value="Diguanylate cyclase domain protein"/>
    <property type="match status" value="1"/>
</dbReference>
<evidence type="ECO:0000259" key="4">
    <source>
        <dbReference type="PROSITE" id="PS50883"/>
    </source>
</evidence>
<dbReference type="CDD" id="cd01948">
    <property type="entry name" value="EAL"/>
    <property type="match status" value="1"/>
</dbReference>
<dbReference type="Gene3D" id="3.30.70.270">
    <property type="match status" value="1"/>
</dbReference>
<dbReference type="Pfam" id="PF00990">
    <property type="entry name" value="GGDEF"/>
    <property type="match status" value="1"/>
</dbReference>
<dbReference type="SUPFAM" id="SSF55785">
    <property type="entry name" value="PYP-like sensor domain (PAS domain)"/>
    <property type="match status" value="2"/>
</dbReference>
<feature type="domain" description="GGDEF" evidence="5">
    <location>
        <begin position="610"/>
        <end position="743"/>
    </location>
</feature>
<dbReference type="Pfam" id="PF08448">
    <property type="entry name" value="PAS_4"/>
    <property type="match status" value="1"/>
</dbReference>
<gene>
    <name evidence="6" type="ORF">GCM10011332_00560</name>
</gene>
<dbReference type="SUPFAM" id="SSF55073">
    <property type="entry name" value="Nucleotide cyclase"/>
    <property type="match status" value="1"/>
</dbReference>
<dbReference type="NCBIfam" id="TIGR00229">
    <property type="entry name" value="sensory_box"/>
    <property type="match status" value="2"/>
</dbReference>
<dbReference type="GO" id="GO:0003824">
    <property type="term" value="F:catalytic activity"/>
    <property type="evidence" value="ECO:0007669"/>
    <property type="project" value="UniProtKB-ARBA"/>
</dbReference>
<dbReference type="InterPro" id="IPR001610">
    <property type="entry name" value="PAC"/>
</dbReference>
<keyword evidence="1" id="KW-1133">Transmembrane helix</keyword>
<feature type="domain" description="PAC" evidence="3">
    <location>
        <begin position="526"/>
        <end position="578"/>
    </location>
</feature>
<accession>A0A917BM64</accession>
<dbReference type="EMBL" id="BMHV01000001">
    <property type="protein sequence ID" value="GGF51248.1"/>
    <property type="molecule type" value="Genomic_DNA"/>
</dbReference>
<sequence>MIFRFTPVVLFLFFSALFGVSILLLQVSYKSAKEALQFEQIEQLSRTHEIAQQYLNFRLKEARQSLLTIASVSNDETILTSSPNILKNTILDYALWFELEQGGVPVLKKTFGSPFEGAQTLLFKNEHWEIEQTPKGPALVIQIHVFSENENEDQPSNLIKGGIYLKNNFSLVHGLRSASHAYAHYIILENTVLVSSLSLEEGVEETARLVLEHKDPVFAELGEFFSGDILPLRLEDGQSGLYLVTVSTTQGSQNWQESFKQTILFGLFCSLIICICGTYFLHFWTHHSIRKLLDYATGVRMGRQDIRYKPGTIYEFNSVGKVIEEMVGELSEQSKYITDLFEAGNSPIISWDKDGTIRVVNNAMQRIFDLQSVDQIKSIDDFFKCYPHNDARKACEDALAGKTTAALETVTKNNGRTYYIVWSVTPLRDTQENVSGVICMGQDVTERRIAEGNLRLSSTVFDNTAEGIIITDHNAEIIDVNTAFSEITGFSREEVIGQNPRLMKSGRHSPKFYDEMWRKLNTNGFWQGEIWDRRKNGEEFPKWLSINACRNEKGKLTHYVAVFSDITDKKADEEKLEQLAHFDHLTGLPNRILFQDRLHTALARSRREKAHLAVLFVDLDRFKQINDTLGHRVGDLLLKEVSKRLLFSIREIDTVARLSGDEFTVILTDISSIEAVELIASRIVKSLGAPYFFEGHELFVSASVGIAIYPTDGENSVDLLRHADVAMYHAKEKGRNNYQFFNAAMNEKAQSQLSLANKLRVALNRKIIHPHYQLKVDTQLGKPVGLEALARWNDERGKPISPVHFIPVAEEHGLIARLGKSVLNQVCIQIRMWQDMDVEFGSVAVNLSAQQFRDANLLNDIKEAIEDNRIDPTSLEVEVTENMVMDDVEDAIRILNDIKEMGLKIAIDDFGTGYSSLSYLKRFPVDTLKIDRTFIRDLSIDNDDAAIVSAIVSMAQKLEINVVAEGVETQEQVEFLRSINCNVVQGFLYAKPCAGGEVPLVWHRMIEEFEE</sequence>
<dbReference type="InterPro" id="IPR035965">
    <property type="entry name" value="PAS-like_dom_sf"/>
</dbReference>
<dbReference type="SMART" id="SM00052">
    <property type="entry name" value="EAL"/>
    <property type="match status" value="1"/>
</dbReference>
<keyword evidence="7" id="KW-1185">Reference proteome</keyword>
<evidence type="ECO:0000259" key="5">
    <source>
        <dbReference type="PROSITE" id="PS50887"/>
    </source>
</evidence>
<dbReference type="AlphaFoldDB" id="A0A917BM64"/>
<dbReference type="InterPro" id="IPR029787">
    <property type="entry name" value="Nucleotide_cyclase"/>
</dbReference>
<dbReference type="CDD" id="cd01949">
    <property type="entry name" value="GGDEF"/>
    <property type="match status" value="1"/>
</dbReference>
<dbReference type="InterPro" id="IPR000014">
    <property type="entry name" value="PAS"/>
</dbReference>
<dbReference type="RefSeq" id="WP_188659767.1">
    <property type="nucleotide sequence ID" value="NZ_BMHV01000001.1"/>
</dbReference>
<dbReference type="NCBIfam" id="TIGR00254">
    <property type="entry name" value="GGDEF"/>
    <property type="match status" value="1"/>
</dbReference>
<dbReference type="PANTHER" id="PTHR44757:SF2">
    <property type="entry name" value="BIOFILM ARCHITECTURE MAINTENANCE PROTEIN MBAA"/>
    <property type="match status" value="1"/>
</dbReference>
<dbReference type="InterPro" id="IPR043128">
    <property type="entry name" value="Rev_trsase/Diguanyl_cyclase"/>
</dbReference>
<evidence type="ECO:0000313" key="6">
    <source>
        <dbReference type="EMBL" id="GGF51248.1"/>
    </source>
</evidence>
<dbReference type="InterPro" id="IPR000700">
    <property type="entry name" value="PAS-assoc_C"/>
</dbReference>
<dbReference type="PROSITE" id="PS50112">
    <property type="entry name" value="PAS"/>
    <property type="match status" value="1"/>
</dbReference>